<accession>A0ABP1FRD3</accession>
<dbReference type="CDD" id="cd00314">
    <property type="entry name" value="plant_peroxidase_like"/>
    <property type="match status" value="1"/>
</dbReference>
<gene>
    <name evidence="4" type="primary">g4879</name>
    <name evidence="4" type="ORF">VP750_LOCUS4164</name>
</gene>
<comment type="caution">
    <text evidence="4">The sequence shown here is derived from an EMBL/GenBank/DDBJ whole genome shotgun (WGS) entry which is preliminary data.</text>
</comment>
<dbReference type="InterPro" id="IPR044831">
    <property type="entry name" value="Ccp1-like"/>
</dbReference>
<evidence type="ECO:0000256" key="2">
    <source>
        <dbReference type="RuleBase" id="RU004241"/>
    </source>
</evidence>
<dbReference type="PANTHER" id="PTHR31356">
    <property type="entry name" value="THYLAKOID LUMENAL 29 KDA PROTEIN, CHLOROPLASTIC-RELATED"/>
    <property type="match status" value="1"/>
</dbReference>
<dbReference type="SUPFAM" id="SSF48113">
    <property type="entry name" value="Heme-dependent peroxidases"/>
    <property type="match status" value="1"/>
</dbReference>
<name>A0ABP1FRD3_9CHLO</name>
<dbReference type="Proteomes" id="UP001497392">
    <property type="component" value="Unassembled WGS sequence"/>
</dbReference>
<feature type="domain" description="Plant heme peroxidase family profile" evidence="3">
    <location>
        <begin position="99"/>
        <end position="236"/>
    </location>
</feature>
<dbReference type="Pfam" id="PF00141">
    <property type="entry name" value="peroxidase"/>
    <property type="match status" value="1"/>
</dbReference>
<sequence>MHASGNALRPFEAIRKPGRAILPKPTCATSQDASNRRDILLATGGALLLSAGGQLSAPQAAYSETDPDKRLIKVQYLSAIAKNSQKQAFKARTQKEFRKGLAAEDAPACLRLVLHDAATYDVETGTGGLNGSIVLPQELDRPENKGLKPTVDKLRKIKNAIDEGSKKYGIPPISWSDTLVLGAKISAELSWVDAKKRRLGPGADIETISAAFGADFPVNLGRVDASGPDPAGRFPDLYTASPQEVQGFLSTLGTKAGSTGGLFAPKPLFWERPAFVIWTAAQPDPAKAEQAWADANDTYKGLKLKYDRSRDTVTRTDYEVDFIDFFTRLTRLGPKLNPDFYLVDQEIAVPKL</sequence>
<dbReference type="Gene3D" id="1.10.520.10">
    <property type="match status" value="1"/>
</dbReference>
<organism evidence="4 5">
    <name type="scientific">Coccomyxa viridis</name>
    <dbReference type="NCBI Taxonomy" id="1274662"/>
    <lineage>
        <taxon>Eukaryota</taxon>
        <taxon>Viridiplantae</taxon>
        <taxon>Chlorophyta</taxon>
        <taxon>core chlorophytes</taxon>
        <taxon>Trebouxiophyceae</taxon>
        <taxon>Trebouxiophyceae incertae sedis</taxon>
        <taxon>Coccomyxaceae</taxon>
        <taxon>Coccomyxa</taxon>
    </lineage>
</organism>
<reference evidence="4 5" key="1">
    <citation type="submission" date="2024-06" db="EMBL/GenBank/DDBJ databases">
        <authorList>
            <person name="Kraege A."/>
            <person name="Thomma B."/>
        </authorList>
    </citation>
    <scope>NUCLEOTIDE SEQUENCE [LARGE SCALE GENOMIC DNA]</scope>
</reference>
<evidence type="ECO:0000313" key="4">
    <source>
        <dbReference type="EMBL" id="CAL5222505.1"/>
    </source>
</evidence>
<dbReference type="Gene3D" id="1.20.58.1620">
    <property type="match status" value="1"/>
</dbReference>
<protein>
    <submittedName>
        <fullName evidence="4">G4879 protein</fullName>
    </submittedName>
</protein>
<dbReference type="InterPro" id="IPR010255">
    <property type="entry name" value="Haem_peroxidase_sf"/>
</dbReference>
<evidence type="ECO:0000259" key="3">
    <source>
        <dbReference type="Pfam" id="PF00141"/>
    </source>
</evidence>
<dbReference type="EMBL" id="CAXHTA020000007">
    <property type="protein sequence ID" value="CAL5222505.1"/>
    <property type="molecule type" value="Genomic_DNA"/>
</dbReference>
<dbReference type="PANTHER" id="PTHR31356:SF34">
    <property type="entry name" value="THYLAKOID LUMENAL 29 KDA PROTEIN, CHLOROPLASTIC"/>
    <property type="match status" value="1"/>
</dbReference>
<keyword evidence="5" id="KW-1185">Reference proteome</keyword>
<evidence type="ECO:0000313" key="5">
    <source>
        <dbReference type="Proteomes" id="UP001497392"/>
    </source>
</evidence>
<proteinExistence type="inferred from homology"/>
<comment type="similarity">
    <text evidence="2">Belongs to the peroxidase family.</text>
</comment>
<evidence type="ECO:0000256" key="1">
    <source>
        <dbReference type="ARBA" id="ARBA00023002"/>
    </source>
</evidence>
<dbReference type="InterPro" id="IPR002016">
    <property type="entry name" value="Haem_peroxidase"/>
</dbReference>
<keyword evidence="1" id="KW-0560">Oxidoreductase</keyword>